<dbReference type="KEGG" id="rch:RUM_16490"/>
<accession>D4LDN6</accession>
<evidence type="ECO:0000313" key="1">
    <source>
        <dbReference type="EMBL" id="CBL17731.1"/>
    </source>
</evidence>
<name>D4LDN6_RUMC1</name>
<dbReference type="STRING" id="213810.RUM_16490"/>
<dbReference type="OrthoDB" id="3078708at2"/>
<dbReference type="AlphaFoldDB" id="D4LDN6"/>
<reference evidence="1" key="2">
    <citation type="submission" date="2010-03" db="EMBL/GenBank/DDBJ databases">
        <authorList>
            <person name="Pajon A."/>
        </authorList>
    </citation>
    <scope>NUCLEOTIDE SEQUENCE</scope>
    <source>
        <strain evidence="1">Type strain: 18P13</strain>
    </source>
</reference>
<dbReference type="PATRIC" id="fig|213810.4.peg.1548"/>
<protein>
    <submittedName>
        <fullName evidence="1">Uncharacterized protein</fullName>
    </submittedName>
</protein>
<dbReference type="RefSeq" id="WP_015558637.1">
    <property type="nucleotide sequence ID" value="NC_021039.1"/>
</dbReference>
<reference evidence="1" key="1">
    <citation type="submission" date="2010-03" db="EMBL/GenBank/DDBJ databases">
        <title>The genome sequence of Ruminococcus sp. 18P13.</title>
        <authorList>
            <consortium name="metaHIT consortium -- http://www.metahit.eu/"/>
            <person name="Pajon A."/>
            <person name="Turner K."/>
            <person name="Parkhill J."/>
            <person name="Bernalier A."/>
        </authorList>
    </citation>
    <scope>NUCLEOTIDE SEQUENCE [LARGE SCALE GENOMIC DNA]</scope>
    <source>
        <strain evidence="1">Type strain: 18P13</strain>
    </source>
</reference>
<dbReference type="Proteomes" id="UP000007054">
    <property type="component" value="Chromosome"/>
</dbReference>
<keyword evidence="2" id="KW-1185">Reference proteome</keyword>
<dbReference type="EMBL" id="FP929052">
    <property type="protein sequence ID" value="CBL17731.1"/>
    <property type="molecule type" value="Genomic_DNA"/>
</dbReference>
<organism evidence="1 2">
    <name type="scientific">Ruminococcus champanellensis (strain DSM 18848 / JCM 17042 / KCTC 15320 / 18P13)</name>
    <dbReference type="NCBI Taxonomy" id="213810"/>
    <lineage>
        <taxon>Bacteria</taxon>
        <taxon>Bacillati</taxon>
        <taxon>Bacillota</taxon>
        <taxon>Clostridia</taxon>
        <taxon>Eubacteriales</taxon>
        <taxon>Oscillospiraceae</taxon>
        <taxon>Ruminococcus</taxon>
    </lineage>
</organism>
<evidence type="ECO:0000313" key="2">
    <source>
        <dbReference type="Proteomes" id="UP000007054"/>
    </source>
</evidence>
<dbReference type="GeneID" id="83156361"/>
<gene>
    <name evidence="1" type="ordered locus">RUM_16490</name>
</gene>
<dbReference type="HOGENOM" id="CLU_184401_0_0_9"/>
<sequence length="82" mass="9758">MSMTELEGLEECLADFGCSNREKAEILRCHARRDIPGMIRLLRRHRQTLLDRIHKEEAQISCLDYLVFQLEKEIETKLRKDD</sequence>
<proteinExistence type="predicted"/>
<dbReference type="BioCyc" id="RCHA213810:RUM_RS08025-MONOMER"/>